<evidence type="ECO:0000256" key="1">
    <source>
        <dbReference type="SAM" id="Phobius"/>
    </source>
</evidence>
<evidence type="ECO:0000313" key="3">
    <source>
        <dbReference type="Proteomes" id="UP000229335"/>
    </source>
</evidence>
<feature type="non-terminal residue" evidence="2">
    <location>
        <position position="1"/>
    </location>
</feature>
<gene>
    <name evidence="2" type="ORF">COU00_02370</name>
</gene>
<feature type="transmembrane region" description="Helical" evidence="1">
    <location>
        <begin position="46"/>
        <end position="66"/>
    </location>
</feature>
<dbReference type="EMBL" id="PFAS01000039">
    <property type="protein sequence ID" value="PIT93816.1"/>
    <property type="molecule type" value="Genomic_DNA"/>
</dbReference>
<proteinExistence type="predicted"/>
<dbReference type="Pfam" id="PF13196">
    <property type="entry name" value="DUF4012"/>
    <property type="match status" value="1"/>
</dbReference>
<keyword evidence="1" id="KW-0812">Transmembrane</keyword>
<dbReference type="Proteomes" id="UP000229335">
    <property type="component" value="Unassembled WGS sequence"/>
</dbReference>
<comment type="caution">
    <text evidence="2">The sequence shown here is derived from an EMBL/GenBank/DDBJ whole genome shotgun (WGS) entry which is preliminary data.</text>
</comment>
<dbReference type="AlphaFoldDB" id="A0A2M6WM16"/>
<accession>A0A2M6WM16</accession>
<reference evidence="3" key="1">
    <citation type="submission" date="2017-09" db="EMBL/GenBank/DDBJ databases">
        <title>Depth-based differentiation of microbial function through sediment-hosted aquifers and enrichment of novel symbionts in the deep terrestrial subsurface.</title>
        <authorList>
            <person name="Probst A.J."/>
            <person name="Ladd B."/>
            <person name="Jarett J.K."/>
            <person name="Geller-Mcgrath D.E."/>
            <person name="Sieber C.M.K."/>
            <person name="Emerson J.B."/>
            <person name="Anantharaman K."/>
            <person name="Thomas B.C."/>
            <person name="Malmstrom R."/>
            <person name="Stieglmeier M."/>
            <person name="Klingl A."/>
            <person name="Woyke T."/>
            <person name="Ryan C.M."/>
            <person name="Banfield J.F."/>
        </authorList>
    </citation>
    <scope>NUCLEOTIDE SEQUENCE [LARGE SCALE GENOMIC DNA]</scope>
</reference>
<protein>
    <recommendedName>
        <fullName evidence="4">DUF4012 domain-containing protein</fullName>
    </recommendedName>
</protein>
<organism evidence="2 3">
    <name type="scientific">Candidatus Falkowbacteria bacterium CG10_big_fil_rev_8_21_14_0_10_43_11</name>
    <dbReference type="NCBI Taxonomy" id="1974568"/>
    <lineage>
        <taxon>Bacteria</taxon>
        <taxon>Candidatus Falkowiibacteriota</taxon>
    </lineage>
</organism>
<keyword evidence="1" id="KW-1133">Transmembrane helix</keyword>
<name>A0A2M6WM16_9BACT</name>
<evidence type="ECO:0000313" key="2">
    <source>
        <dbReference type="EMBL" id="PIT93816.1"/>
    </source>
</evidence>
<evidence type="ECO:0008006" key="4">
    <source>
        <dbReference type="Google" id="ProtNLM"/>
    </source>
</evidence>
<keyword evidence="1" id="KW-0472">Membrane</keyword>
<sequence>KTAKNKAGSFKDKQNKIISGWIDFFQKRENWPALKFLPPLTWQRQLLGFAIFAVILIFPLKLLGYLDIFQNVRGRVLGESEEAAGNLRQALSAGGQLNFTGAAGYFSDAADNFSQAQSTLLKYSDLIKVANILPNKQIKLAAAGQALIASGRRASKIGEYLSLSLDSLQLGKESAAPLTERIRFFSEYCRQALGEMDAFEQEIKSIDLAAVASLDMEGKGQIAEQLQTLQERVGLIKTGLSELTALSEILPVFLGEKMDARYLLIFQNNAEMRASGGFIGSFALVDFRRGEIKKLEVPGGGSYDLQGGLHKRVASPEPLHLINSLWEFQDANWWPDWPASAKKIAWFFENGWGSTVDGVIAIDPTFFEELLAVVGPVDLSREYGAVIGSENFYDIVQAQAERKDTNKPKMIIRDLADKILAELPARLTENNFFALLKTAERAITEKHLLLNFNNEELQRFVDQAGWSGNLKDTDCDYLAVINTNIAGGKSDRKIKQKIEHLAEVTPDGSIIDTVIITREHAGVRGEPFSGVRNVNYLRVYAPLGSELMETSGWSAPEKIYFDPPAAGAEIDPDVYVVENIAKTDEISGVKIYNEFNKTVFANWTQVDPGQTATVRLKYKLPFKLNKIQDRGIIKKDDIITYSLLAQKQAGSVATDFTSILKLPANMEIVWAQPEEIRGASGWQVASDLKRDSFWGVLINKK</sequence>
<dbReference type="InterPro" id="IPR025101">
    <property type="entry name" value="DUF4012"/>
</dbReference>